<keyword evidence="6" id="KW-1133">Transmembrane helix</keyword>
<dbReference type="Pfam" id="PF13531">
    <property type="entry name" value="SBP_bac_11"/>
    <property type="match status" value="1"/>
</dbReference>
<evidence type="ECO:0000313" key="7">
    <source>
        <dbReference type="EMBL" id="NDJ17635.1"/>
    </source>
</evidence>
<dbReference type="GO" id="GO:1902358">
    <property type="term" value="P:sulfate transmembrane transport"/>
    <property type="evidence" value="ECO:0007669"/>
    <property type="project" value="InterPro"/>
</dbReference>
<dbReference type="PANTHER" id="PTHR30368:SF2">
    <property type="entry name" value="SULFATE-BINDING PROTEIN"/>
    <property type="match status" value="1"/>
</dbReference>
<evidence type="ECO:0000256" key="2">
    <source>
        <dbReference type="ARBA" id="ARBA00006099"/>
    </source>
</evidence>
<dbReference type="SUPFAM" id="SSF53850">
    <property type="entry name" value="Periplasmic binding protein-like II"/>
    <property type="match status" value="1"/>
</dbReference>
<reference evidence="7" key="1">
    <citation type="submission" date="2019-12" db="EMBL/GenBank/DDBJ databases">
        <title>High-Quality draft genome sequences of three cyanobacteria isolated from the limestone walls of the Old Cathedral of Coimbra.</title>
        <authorList>
            <person name="Tiago I."/>
            <person name="Soares F."/>
            <person name="Portugal A."/>
        </authorList>
    </citation>
    <scope>NUCLEOTIDE SEQUENCE</scope>
    <source>
        <strain evidence="7">A</strain>
    </source>
</reference>
<dbReference type="PANTHER" id="PTHR30368">
    <property type="entry name" value="SULFATE-BINDING PROTEIN"/>
    <property type="match status" value="1"/>
</dbReference>
<keyword evidence="3" id="KW-0813">Transport</keyword>
<dbReference type="RefSeq" id="WP_162423143.1">
    <property type="nucleotide sequence ID" value="NZ_WVIE01000009.1"/>
</dbReference>
<dbReference type="AlphaFoldDB" id="A0A8J7Z1S0"/>
<evidence type="ECO:0000256" key="3">
    <source>
        <dbReference type="ARBA" id="ARBA00022448"/>
    </source>
</evidence>
<keyword evidence="6" id="KW-0812">Transmembrane</keyword>
<keyword evidence="6" id="KW-0472">Membrane</keyword>
<comment type="similarity">
    <text evidence="2">Belongs to the prokaryotic sulfate-binding protein family.</text>
</comment>
<evidence type="ECO:0000256" key="4">
    <source>
        <dbReference type="ARBA" id="ARBA00022729"/>
    </source>
</evidence>
<dbReference type="GO" id="GO:0140104">
    <property type="term" value="F:molecular carrier activity"/>
    <property type="evidence" value="ECO:0007669"/>
    <property type="project" value="InterPro"/>
</dbReference>
<keyword evidence="5" id="KW-0574">Periplasm</keyword>
<dbReference type="NCBIfam" id="TIGR00971">
    <property type="entry name" value="3a0106s03"/>
    <property type="match status" value="1"/>
</dbReference>
<comment type="subcellular location">
    <subcellularLocation>
        <location evidence="1">Periplasm</location>
    </subcellularLocation>
</comment>
<evidence type="ECO:0000313" key="8">
    <source>
        <dbReference type="Proteomes" id="UP000646053"/>
    </source>
</evidence>
<accession>A0A8J7Z1S0</accession>
<evidence type="ECO:0000256" key="6">
    <source>
        <dbReference type="SAM" id="Phobius"/>
    </source>
</evidence>
<name>A0A8J7Z1S0_9CYAN</name>
<dbReference type="Gene3D" id="3.40.190.10">
    <property type="entry name" value="Periplasmic binding protein-like II"/>
    <property type="match status" value="2"/>
</dbReference>
<protein>
    <submittedName>
        <fullName evidence="7">Sulfate ABC transporter substrate-binding protein</fullName>
    </submittedName>
</protein>
<proteinExistence type="inferred from homology"/>
<dbReference type="GO" id="GO:0042597">
    <property type="term" value="C:periplasmic space"/>
    <property type="evidence" value="ECO:0007669"/>
    <property type="project" value="UniProtKB-SubCell"/>
</dbReference>
<dbReference type="CDD" id="cd01005">
    <property type="entry name" value="PBP2_CysP"/>
    <property type="match status" value="1"/>
</dbReference>
<organism evidence="7 8">
    <name type="scientific">Myxacorys almedinensis A</name>
    <dbReference type="NCBI Taxonomy" id="2690445"/>
    <lineage>
        <taxon>Bacteria</taxon>
        <taxon>Bacillati</taxon>
        <taxon>Cyanobacteriota</taxon>
        <taxon>Cyanophyceae</taxon>
        <taxon>Leptolyngbyales</taxon>
        <taxon>Leptolyngbyaceae</taxon>
        <taxon>Myxacorys</taxon>
        <taxon>Myxacorys almedinensis</taxon>
    </lineage>
</organism>
<dbReference type="InterPro" id="IPR005669">
    <property type="entry name" value="Thiosulph/SO4-bd"/>
</dbReference>
<sequence>MQLRQNIERQWIGFRAGVAQAYQTVLGRRSVRNFVALFFLGATLSVAIVACGNNNASTSTAPGGASPVASTGRTAELTLVAYAIPKAAHDAIIPKFVEQWRQEKGQTVIFVQSYGGSGSQTRAVIDGLDADITHLALSADIEKLAKTGLVSQDWATKVPNGGTVAKTVAVIVVRPGNPKNIKSFADLVRSDVKWVTADPKTSGGARWNFIALWDYALKTNGNDEAKAREFVTQAYKNIAVLSKDARESMDAFSKQGQGDALINYENEVILANQKGENLDYIVPDINVSIDTPVAIVDKNVDRHGTREVAEAFAKFLFTPEAQAEFIKLGYRPLDEATANQKENVDKYPPIKTLTTIKDFGGWDEVEQKFFEDGAIFDQIRGA</sequence>
<dbReference type="Proteomes" id="UP000646053">
    <property type="component" value="Unassembled WGS sequence"/>
</dbReference>
<feature type="transmembrane region" description="Helical" evidence="6">
    <location>
        <begin position="31"/>
        <end position="50"/>
    </location>
</feature>
<keyword evidence="8" id="KW-1185">Reference proteome</keyword>
<comment type="caution">
    <text evidence="7">The sequence shown here is derived from an EMBL/GenBank/DDBJ whole genome shotgun (WGS) entry which is preliminary data.</text>
</comment>
<keyword evidence="4" id="KW-0732">Signal</keyword>
<dbReference type="EMBL" id="WVIE01000009">
    <property type="protein sequence ID" value="NDJ17635.1"/>
    <property type="molecule type" value="Genomic_DNA"/>
</dbReference>
<evidence type="ECO:0000256" key="1">
    <source>
        <dbReference type="ARBA" id="ARBA00004418"/>
    </source>
</evidence>
<gene>
    <name evidence="7" type="ORF">GS601_10080</name>
</gene>
<evidence type="ECO:0000256" key="5">
    <source>
        <dbReference type="ARBA" id="ARBA00022764"/>
    </source>
</evidence>